<dbReference type="GO" id="GO:0008237">
    <property type="term" value="F:metallopeptidase activity"/>
    <property type="evidence" value="ECO:0007669"/>
    <property type="project" value="UniProtKB-KW"/>
</dbReference>
<keyword evidence="6" id="KW-0862">Zinc</keyword>
<evidence type="ECO:0000256" key="1">
    <source>
        <dbReference type="ARBA" id="ARBA00008721"/>
    </source>
</evidence>
<keyword evidence="8" id="KW-1015">Disulfide bond</keyword>
<feature type="signal peptide" evidence="9">
    <location>
        <begin position="1"/>
        <end position="20"/>
    </location>
</feature>
<evidence type="ECO:0000313" key="12">
    <source>
        <dbReference type="Proteomes" id="UP000044841"/>
    </source>
</evidence>
<gene>
    <name evidence="11" type="ORF">RSOLAG22IIIB_07351</name>
</gene>
<dbReference type="CDD" id="cd04275">
    <property type="entry name" value="ZnMc_pappalysin_like"/>
    <property type="match status" value="1"/>
</dbReference>
<reference evidence="11 12" key="1">
    <citation type="submission" date="2015-07" db="EMBL/GenBank/DDBJ databases">
        <authorList>
            <person name="Noorani M."/>
        </authorList>
    </citation>
    <scope>NUCLEOTIDE SEQUENCE [LARGE SCALE GENOMIC DNA]</scope>
    <source>
        <strain evidence="11">BBA 69670</strain>
    </source>
</reference>
<dbReference type="Gene3D" id="3.40.390.10">
    <property type="entry name" value="Collagenase (Catalytic Domain)"/>
    <property type="match status" value="1"/>
</dbReference>
<dbReference type="Pfam" id="PF05572">
    <property type="entry name" value="Peptidase_M43"/>
    <property type="match status" value="1"/>
</dbReference>
<protein>
    <submittedName>
        <fullName evidence="11">Extracellular metalloprotease SMAC_06893</fullName>
    </submittedName>
</protein>
<keyword evidence="3" id="KW-0479">Metal-binding</keyword>
<dbReference type="Proteomes" id="UP000044841">
    <property type="component" value="Unassembled WGS sequence"/>
</dbReference>
<evidence type="ECO:0000256" key="7">
    <source>
        <dbReference type="ARBA" id="ARBA00023049"/>
    </source>
</evidence>
<evidence type="ECO:0000256" key="3">
    <source>
        <dbReference type="ARBA" id="ARBA00022723"/>
    </source>
</evidence>
<evidence type="ECO:0000256" key="4">
    <source>
        <dbReference type="ARBA" id="ARBA00022729"/>
    </source>
</evidence>
<keyword evidence="5" id="KW-0378">Hydrolase</keyword>
<evidence type="ECO:0000313" key="11">
    <source>
        <dbReference type="EMBL" id="CUA67314.1"/>
    </source>
</evidence>
<dbReference type="PANTHER" id="PTHR47466">
    <property type="match status" value="1"/>
</dbReference>
<accession>A0A0K6FMT9</accession>
<dbReference type="GO" id="GO:0046872">
    <property type="term" value="F:metal ion binding"/>
    <property type="evidence" value="ECO:0007669"/>
    <property type="project" value="UniProtKB-KW"/>
</dbReference>
<organism evidence="11 12">
    <name type="scientific">Rhizoctonia solani</name>
    <dbReference type="NCBI Taxonomy" id="456999"/>
    <lineage>
        <taxon>Eukaryota</taxon>
        <taxon>Fungi</taxon>
        <taxon>Dikarya</taxon>
        <taxon>Basidiomycota</taxon>
        <taxon>Agaricomycotina</taxon>
        <taxon>Agaricomycetes</taxon>
        <taxon>Cantharellales</taxon>
        <taxon>Ceratobasidiaceae</taxon>
        <taxon>Rhizoctonia</taxon>
    </lineage>
</organism>
<dbReference type="PANTHER" id="PTHR47466:SF1">
    <property type="entry name" value="METALLOPROTEASE MEP1 (AFU_ORTHOLOGUE AFUA_1G07730)-RELATED"/>
    <property type="match status" value="1"/>
</dbReference>
<dbReference type="AlphaFoldDB" id="A0A0K6FMT9"/>
<keyword evidence="4 9" id="KW-0732">Signal</keyword>
<comment type="similarity">
    <text evidence="1">Belongs to the peptidase M43B family.</text>
</comment>
<evidence type="ECO:0000256" key="5">
    <source>
        <dbReference type="ARBA" id="ARBA00022801"/>
    </source>
</evidence>
<dbReference type="EMBL" id="CYGV01000091">
    <property type="protein sequence ID" value="CUA67314.1"/>
    <property type="molecule type" value="Genomic_DNA"/>
</dbReference>
<dbReference type="InterPro" id="IPR008754">
    <property type="entry name" value="Peptidase_M43"/>
</dbReference>
<dbReference type="SUPFAM" id="SSF55486">
    <property type="entry name" value="Metalloproteases ('zincins'), catalytic domain"/>
    <property type="match status" value="1"/>
</dbReference>
<evidence type="ECO:0000259" key="10">
    <source>
        <dbReference type="Pfam" id="PF05572"/>
    </source>
</evidence>
<evidence type="ECO:0000256" key="6">
    <source>
        <dbReference type="ARBA" id="ARBA00022833"/>
    </source>
</evidence>
<evidence type="ECO:0000256" key="8">
    <source>
        <dbReference type="ARBA" id="ARBA00023157"/>
    </source>
</evidence>
<proteinExistence type="inferred from homology"/>
<keyword evidence="12" id="KW-1185">Reference proteome</keyword>
<feature type="chain" id="PRO_5005502399" evidence="9">
    <location>
        <begin position="21"/>
        <end position="282"/>
    </location>
</feature>
<keyword evidence="2 11" id="KW-0645">Protease</keyword>
<evidence type="ECO:0000256" key="2">
    <source>
        <dbReference type="ARBA" id="ARBA00022670"/>
    </source>
</evidence>
<dbReference type="GO" id="GO:0006508">
    <property type="term" value="P:proteolysis"/>
    <property type="evidence" value="ECO:0007669"/>
    <property type="project" value="UniProtKB-KW"/>
</dbReference>
<evidence type="ECO:0000256" key="9">
    <source>
        <dbReference type="SAM" id="SignalP"/>
    </source>
</evidence>
<feature type="domain" description="Peptidase M43 pregnancy-associated plasma-A" evidence="10">
    <location>
        <begin position="165"/>
        <end position="280"/>
    </location>
</feature>
<sequence length="282" mass="30100">MAVFTLPLMVVFGLATSAIAFSANNTTLSSVDLLDLLCGLNSPPKPDSALPFSDIAYVAPSTPLAAPASCVVGIYWNVVHKNTTYEGGFLSSAQVDVAIDVLNSHFAKSGVTFQLAALNYTQNEQWFDNVDNKANKSLAMDMKSKLHVGTAKDLNIYSVGFAHSKLGGFSTFPWSYSGAPKLDGVIFKWNTTPGGSRVHYNQGKILVHEVGHWAGLYHTFQGGCSGSKGDHVSDTPAQVNATTGCPINRDSCPNSPGRDSTGNPMDYTYDACKTDLFTQGMP</sequence>
<name>A0A0K6FMT9_9AGAM</name>
<dbReference type="InterPro" id="IPR024079">
    <property type="entry name" value="MetalloPept_cat_dom_sf"/>
</dbReference>
<keyword evidence="7 11" id="KW-0482">Metalloprotease</keyword>